<gene>
    <name evidence="2" type="ORF">M378DRAFT_179998</name>
</gene>
<dbReference type="OrthoDB" id="3357408at2759"/>
<evidence type="ECO:0000256" key="1">
    <source>
        <dbReference type="SAM" id="Phobius"/>
    </source>
</evidence>
<keyword evidence="1" id="KW-0472">Membrane</keyword>
<accession>A0A0C2SF57</accession>
<sequence length="380" mass="42214">MAVEVPPTLSVLVSVWLETLCYGINTVIYFICLYIFIARKSPQKAQKALLVLSTLLYLSATAHVSVNLRRLIEGYVLPQTKVEMMQYLVDIAQPLDIAKQYLVVSTSFISDLIISWRVYIVWSFDWRITIIPILLSFGVLASGLGVATSIAIAKPGQTIFFKLTGSFGTAMLCLSLIMNVTATALIASRIWWISRASQTFTPARSFLAISSSDPASATFAHGNESLGGWRKRNQQYWRLIILMVESAALISIVQLFILAFYLAKHPAVYFMGDLSVQVDSMAPLMIIAFIGLLNARPGRNWMNSTALDTRNTSGDATKWERRAVIPSVPRMQLRRSLSHLRFHTSLSESVTDRIELESKKDLPELLSVGGKDGEVMGIAV</sequence>
<proteinExistence type="predicted"/>
<feature type="transmembrane region" description="Helical" evidence="1">
    <location>
        <begin position="129"/>
        <end position="153"/>
    </location>
</feature>
<feature type="transmembrane region" description="Helical" evidence="1">
    <location>
        <begin position="15"/>
        <end position="37"/>
    </location>
</feature>
<organism evidence="2 3">
    <name type="scientific">Amanita muscaria (strain Koide BX008)</name>
    <dbReference type="NCBI Taxonomy" id="946122"/>
    <lineage>
        <taxon>Eukaryota</taxon>
        <taxon>Fungi</taxon>
        <taxon>Dikarya</taxon>
        <taxon>Basidiomycota</taxon>
        <taxon>Agaricomycotina</taxon>
        <taxon>Agaricomycetes</taxon>
        <taxon>Agaricomycetidae</taxon>
        <taxon>Agaricales</taxon>
        <taxon>Pluteineae</taxon>
        <taxon>Amanitaceae</taxon>
        <taxon>Amanita</taxon>
    </lineage>
</organism>
<feature type="transmembrane region" description="Helical" evidence="1">
    <location>
        <begin position="49"/>
        <end position="68"/>
    </location>
</feature>
<evidence type="ECO:0000313" key="2">
    <source>
        <dbReference type="EMBL" id="KIL61695.1"/>
    </source>
</evidence>
<keyword evidence="1" id="KW-1133">Transmembrane helix</keyword>
<dbReference type="AlphaFoldDB" id="A0A0C2SF57"/>
<name>A0A0C2SF57_AMAMK</name>
<dbReference type="InParanoid" id="A0A0C2SF57"/>
<dbReference type="EMBL" id="KN818281">
    <property type="protein sequence ID" value="KIL61695.1"/>
    <property type="molecule type" value="Genomic_DNA"/>
</dbReference>
<feature type="transmembrane region" description="Helical" evidence="1">
    <location>
        <begin position="274"/>
        <end position="293"/>
    </location>
</feature>
<dbReference type="Proteomes" id="UP000054549">
    <property type="component" value="Unassembled WGS sequence"/>
</dbReference>
<dbReference type="HOGENOM" id="CLU_044614_3_1_1"/>
<protein>
    <submittedName>
        <fullName evidence="2">Uncharacterized protein</fullName>
    </submittedName>
</protein>
<feature type="transmembrane region" description="Helical" evidence="1">
    <location>
        <begin position="101"/>
        <end position="122"/>
    </location>
</feature>
<evidence type="ECO:0000313" key="3">
    <source>
        <dbReference type="Proteomes" id="UP000054549"/>
    </source>
</evidence>
<keyword evidence="3" id="KW-1185">Reference proteome</keyword>
<feature type="transmembrane region" description="Helical" evidence="1">
    <location>
        <begin position="239"/>
        <end position="262"/>
    </location>
</feature>
<feature type="transmembrane region" description="Helical" evidence="1">
    <location>
        <begin position="159"/>
        <end position="187"/>
    </location>
</feature>
<dbReference type="STRING" id="946122.A0A0C2SF57"/>
<reference evidence="2 3" key="1">
    <citation type="submission" date="2014-04" db="EMBL/GenBank/DDBJ databases">
        <title>Evolutionary Origins and Diversification of the Mycorrhizal Mutualists.</title>
        <authorList>
            <consortium name="DOE Joint Genome Institute"/>
            <consortium name="Mycorrhizal Genomics Consortium"/>
            <person name="Kohler A."/>
            <person name="Kuo A."/>
            <person name="Nagy L.G."/>
            <person name="Floudas D."/>
            <person name="Copeland A."/>
            <person name="Barry K.W."/>
            <person name="Cichocki N."/>
            <person name="Veneault-Fourrey C."/>
            <person name="LaButti K."/>
            <person name="Lindquist E.A."/>
            <person name="Lipzen A."/>
            <person name="Lundell T."/>
            <person name="Morin E."/>
            <person name="Murat C."/>
            <person name="Riley R."/>
            <person name="Ohm R."/>
            <person name="Sun H."/>
            <person name="Tunlid A."/>
            <person name="Henrissat B."/>
            <person name="Grigoriev I.V."/>
            <person name="Hibbett D.S."/>
            <person name="Martin F."/>
        </authorList>
    </citation>
    <scope>NUCLEOTIDE SEQUENCE [LARGE SCALE GENOMIC DNA]</scope>
    <source>
        <strain evidence="2 3">Koide BX008</strain>
    </source>
</reference>
<keyword evidence="1" id="KW-0812">Transmembrane</keyword>